<sequence>MDKKLLELAVEIVQAQVSIGKMTGEEIESVLVRVYNALHRMRRAEEEGRPVAMEEIGYGAADEHEPPGKGDPRDSIQEDQVICMECGSQFRQLTANHLRTHQLTPREYKRKWGFPLKQPLAARVLTKLRSRSAKKRGLPQKLQQYLEDQRRRKGLATPEMHETTKRRPGKSVKTGSA</sequence>
<accession>A0LF48</accession>
<dbReference type="InterPro" id="IPR008807">
    <property type="entry name" value="ROS_MUCR"/>
</dbReference>
<keyword evidence="4" id="KW-1185">Reference proteome</keyword>
<feature type="region of interest" description="Disordered" evidence="2">
    <location>
        <begin position="131"/>
        <end position="177"/>
    </location>
</feature>
<dbReference type="RefSeq" id="WP_011697223.1">
    <property type="nucleotide sequence ID" value="NC_008554.1"/>
</dbReference>
<evidence type="ECO:0000313" key="4">
    <source>
        <dbReference type="Proteomes" id="UP000001784"/>
    </source>
</evidence>
<reference evidence="3 4" key="1">
    <citation type="submission" date="2006-10" db="EMBL/GenBank/DDBJ databases">
        <title>Complete sequence of Syntrophobacter fumaroxidans MPOB.</title>
        <authorList>
            <consortium name="US DOE Joint Genome Institute"/>
            <person name="Copeland A."/>
            <person name="Lucas S."/>
            <person name="Lapidus A."/>
            <person name="Barry K."/>
            <person name="Detter J.C."/>
            <person name="Glavina del Rio T."/>
            <person name="Hammon N."/>
            <person name="Israni S."/>
            <person name="Pitluck S."/>
            <person name="Goltsman E.G."/>
            <person name="Martinez M."/>
            <person name="Schmutz J."/>
            <person name="Larimer F."/>
            <person name="Land M."/>
            <person name="Hauser L."/>
            <person name="Kyrpides N."/>
            <person name="Kim E."/>
            <person name="Boone D.R."/>
            <person name="Brockman F."/>
            <person name="Culley D."/>
            <person name="Ferry J."/>
            <person name="Gunsalus R."/>
            <person name="McInerney M.J."/>
            <person name="Morrison M."/>
            <person name="Plugge C."/>
            <person name="Rohlin L."/>
            <person name="Scholten J."/>
            <person name="Sieber J."/>
            <person name="Stams A.J.M."/>
            <person name="Worm P."/>
            <person name="Henstra A.M."/>
            <person name="Richardson P."/>
        </authorList>
    </citation>
    <scope>NUCLEOTIDE SEQUENCE [LARGE SCALE GENOMIC DNA]</scope>
    <source>
        <strain evidence="4">DSM 10017 / MPOB</strain>
    </source>
</reference>
<evidence type="ECO:0000256" key="1">
    <source>
        <dbReference type="ARBA" id="ARBA00007031"/>
    </source>
</evidence>
<dbReference type="Proteomes" id="UP000001784">
    <property type="component" value="Chromosome"/>
</dbReference>
<dbReference type="Gene3D" id="1.10.10.1550">
    <property type="entry name" value="ROS/MUCR transcriptional regulator protein"/>
    <property type="match status" value="1"/>
</dbReference>
<evidence type="ECO:0000313" key="3">
    <source>
        <dbReference type="EMBL" id="ABK16050.1"/>
    </source>
</evidence>
<organism evidence="3 4">
    <name type="scientific">Syntrophobacter fumaroxidans (strain DSM 10017 / MPOB)</name>
    <dbReference type="NCBI Taxonomy" id="335543"/>
    <lineage>
        <taxon>Bacteria</taxon>
        <taxon>Pseudomonadati</taxon>
        <taxon>Thermodesulfobacteriota</taxon>
        <taxon>Syntrophobacteria</taxon>
        <taxon>Syntrophobacterales</taxon>
        <taxon>Syntrophobacteraceae</taxon>
        <taxon>Syntrophobacter</taxon>
    </lineage>
</organism>
<protein>
    <submittedName>
        <fullName evidence="3">Transcriptional regulator, MucR family</fullName>
    </submittedName>
</protein>
<dbReference type="EMBL" id="CP000478">
    <property type="protein sequence ID" value="ABK16050.1"/>
    <property type="molecule type" value="Genomic_DNA"/>
</dbReference>
<dbReference type="eggNOG" id="COG4957">
    <property type="taxonomic scope" value="Bacteria"/>
</dbReference>
<dbReference type="GO" id="GO:0003677">
    <property type="term" value="F:DNA binding"/>
    <property type="evidence" value="ECO:0007669"/>
    <property type="project" value="InterPro"/>
</dbReference>
<dbReference type="GO" id="GO:0006355">
    <property type="term" value="P:regulation of DNA-templated transcription"/>
    <property type="evidence" value="ECO:0007669"/>
    <property type="project" value="InterPro"/>
</dbReference>
<evidence type="ECO:0000256" key="2">
    <source>
        <dbReference type="SAM" id="MobiDB-lite"/>
    </source>
</evidence>
<dbReference type="KEGG" id="sfu:Sfum_0350"/>
<dbReference type="Pfam" id="PF05443">
    <property type="entry name" value="ROS_MUCR"/>
    <property type="match status" value="1"/>
</dbReference>
<dbReference type="STRING" id="335543.Sfum_0350"/>
<proteinExistence type="inferred from homology"/>
<dbReference type="InParanoid" id="A0LF48"/>
<dbReference type="HOGENOM" id="CLU_106247_3_0_7"/>
<dbReference type="GO" id="GO:0008270">
    <property type="term" value="F:zinc ion binding"/>
    <property type="evidence" value="ECO:0007669"/>
    <property type="project" value="InterPro"/>
</dbReference>
<dbReference type="InterPro" id="IPR041920">
    <property type="entry name" value="ROS/MUCR_sf"/>
</dbReference>
<name>A0LF48_SYNFM</name>
<comment type="similarity">
    <text evidence="1">Belongs to the ros/MucR family.</text>
</comment>
<gene>
    <name evidence="3" type="ordered locus">Sfum_0350</name>
</gene>
<dbReference type="AlphaFoldDB" id="A0LF48"/>